<accession>A0ABT1I5D9</accession>
<reference evidence="1 2" key="1">
    <citation type="submission" date="2022-06" db="EMBL/GenBank/DDBJ databases">
        <title>Genomic Encyclopedia of Archaeal and Bacterial Type Strains, Phase II (KMG-II): from individual species to whole genera.</title>
        <authorList>
            <person name="Goeker M."/>
        </authorList>
    </citation>
    <scope>NUCLEOTIDE SEQUENCE [LARGE SCALE GENOMIC DNA]</scope>
    <source>
        <strain evidence="1 2">DSM 44255</strain>
    </source>
</reference>
<dbReference type="SUPFAM" id="SSF48613">
    <property type="entry name" value="Heme oxygenase-like"/>
    <property type="match status" value="1"/>
</dbReference>
<proteinExistence type="predicted"/>
<evidence type="ECO:0000313" key="1">
    <source>
        <dbReference type="EMBL" id="MCP2267840.1"/>
    </source>
</evidence>
<keyword evidence="2" id="KW-1185">Reference proteome</keyword>
<dbReference type="SMART" id="SM01236">
    <property type="entry name" value="Haem_oxygenase_2"/>
    <property type="match status" value="1"/>
</dbReference>
<protein>
    <submittedName>
        <fullName evidence="1">Iron-containing redox enzyme</fullName>
    </submittedName>
</protein>
<dbReference type="InterPro" id="IPR016084">
    <property type="entry name" value="Haem_Oase-like_multi-hlx"/>
</dbReference>
<dbReference type="RefSeq" id="WP_253884752.1">
    <property type="nucleotide sequence ID" value="NZ_BAAAVB010000002.1"/>
</dbReference>
<name>A0ABT1I5D9_9PSEU</name>
<evidence type="ECO:0000313" key="2">
    <source>
        <dbReference type="Proteomes" id="UP001205185"/>
    </source>
</evidence>
<dbReference type="Pfam" id="PF14518">
    <property type="entry name" value="Haem_oxygenas_2"/>
    <property type="match status" value="1"/>
</dbReference>
<gene>
    <name evidence="1" type="ORF">LV75_000322</name>
</gene>
<dbReference type="Proteomes" id="UP001205185">
    <property type="component" value="Unassembled WGS sequence"/>
</dbReference>
<sequence>MTAVDLSRLRTGDRPPRDLFLDNRTVPDAARYARIEAAETDWIVPLVARITAETPPLASRPEWVGALAEMLDQERGGAPSSRYLAEEATVEQFAVVVEEFAPDGLTEAQNFFPAVARLPIRAQMAVMRVMIDEFGCGNIGQAHSQLYRLLLAELGLPTELPEVLRDTNDETYHFLNSFYWMASRARDVEYFLGALAYLEAAIPDAFAFQARACERLGVANGRYYTEHIHIDDFHMREMQTAIKEYEAALGVDPTKLLVGAKLLSSLLGAAMDAAVDKAVRVAAGSAR</sequence>
<dbReference type="EMBL" id="JAMTCO010000001">
    <property type="protein sequence ID" value="MCP2267840.1"/>
    <property type="molecule type" value="Genomic_DNA"/>
</dbReference>
<comment type="caution">
    <text evidence="1">The sequence shown here is derived from an EMBL/GenBank/DDBJ whole genome shotgun (WGS) entry which is preliminary data.</text>
</comment>
<organism evidence="1 2">
    <name type="scientific">Actinokineospora diospyrosa</name>
    <dbReference type="NCBI Taxonomy" id="103728"/>
    <lineage>
        <taxon>Bacteria</taxon>
        <taxon>Bacillati</taxon>
        <taxon>Actinomycetota</taxon>
        <taxon>Actinomycetes</taxon>
        <taxon>Pseudonocardiales</taxon>
        <taxon>Pseudonocardiaceae</taxon>
        <taxon>Actinokineospora</taxon>
    </lineage>
</organism>
<dbReference type="Gene3D" id="1.20.910.10">
    <property type="entry name" value="Heme oxygenase-like"/>
    <property type="match status" value="1"/>
</dbReference>